<protein>
    <submittedName>
        <fullName evidence="1">Uncharacterized protein</fullName>
    </submittedName>
</protein>
<dbReference type="PANTHER" id="PTHR48477:SF1">
    <property type="entry name" value="PHOSPHATE TRANSPORTER PHO1"/>
    <property type="match status" value="1"/>
</dbReference>
<dbReference type="GO" id="GO:0016036">
    <property type="term" value="P:cellular response to phosphate starvation"/>
    <property type="evidence" value="ECO:0007669"/>
    <property type="project" value="InterPro"/>
</dbReference>
<name>A0A811QZM0_9POAL</name>
<organism evidence="1 2">
    <name type="scientific">Miscanthus lutarioriparius</name>
    <dbReference type="NCBI Taxonomy" id="422564"/>
    <lineage>
        <taxon>Eukaryota</taxon>
        <taxon>Viridiplantae</taxon>
        <taxon>Streptophyta</taxon>
        <taxon>Embryophyta</taxon>
        <taxon>Tracheophyta</taxon>
        <taxon>Spermatophyta</taxon>
        <taxon>Magnoliopsida</taxon>
        <taxon>Liliopsida</taxon>
        <taxon>Poales</taxon>
        <taxon>Poaceae</taxon>
        <taxon>PACMAD clade</taxon>
        <taxon>Panicoideae</taxon>
        <taxon>Andropogonodae</taxon>
        <taxon>Andropogoneae</taxon>
        <taxon>Saccharinae</taxon>
        <taxon>Miscanthus</taxon>
    </lineage>
</organism>
<accession>A0A811QZM0</accession>
<comment type="caution">
    <text evidence="1">The sequence shown here is derived from an EMBL/GenBank/DDBJ whole genome shotgun (WGS) entry which is preliminary data.</text>
</comment>
<reference evidence="1" key="1">
    <citation type="submission" date="2020-10" db="EMBL/GenBank/DDBJ databases">
        <authorList>
            <person name="Han B."/>
            <person name="Lu T."/>
            <person name="Zhao Q."/>
            <person name="Huang X."/>
            <person name="Zhao Y."/>
        </authorList>
    </citation>
    <scope>NUCLEOTIDE SEQUENCE</scope>
</reference>
<dbReference type="AlphaFoldDB" id="A0A811QZM0"/>
<evidence type="ECO:0000313" key="2">
    <source>
        <dbReference type="Proteomes" id="UP000604825"/>
    </source>
</evidence>
<dbReference type="OrthoDB" id="9970435at2759"/>
<gene>
    <name evidence="1" type="ORF">NCGR_LOCUS46002</name>
</gene>
<sequence length="71" mass="8165">MADRRQGIAARRLGLAYLACYYISGSYWTQEYGYCTNTKHITDLAYAVSFLPYYWRAMQATSSFLLQSAES</sequence>
<proteinExistence type="predicted"/>
<dbReference type="EMBL" id="CAJGYO010000012">
    <property type="protein sequence ID" value="CAD6262666.1"/>
    <property type="molecule type" value="Genomic_DNA"/>
</dbReference>
<dbReference type="PANTHER" id="PTHR48477">
    <property type="entry name" value="PHOSPHATE TRANSPORTER PHO1"/>
    <property type="match status" value="1"/>
</dbReference>
<dbReference type="Proteomes" id="UP000604825">
    <property type="component" value="Unassembled WGS sequence"/>
</dbReference>
<keyword evidence="2" id="KW-1185">Reference proteome</keyword>
<evidence type="ECO:0000313" key="1">
    <source>
        <dbReference type="EMBL" id="CAD6262666.1"/>
    </source>
</evidence>
<dbReference type="InterPro" id="IPR052486">
    <property type="entry name" value="PHO1"/>
</dbReference>